<dbReference type="EMBL" id="BAUJ01000019">
    <property type="protein sequence ID" value="GAD89348.1"/>
    <property type="molecule type" value="Genomic_DNA"/>
</dbReference>
<evidence type="ECO:0000259" key="1">
    <source>
        <dbReference type="Pfam" id="PF00534"/>
    </source>
</evidence>
<dbReference type="CDD" id="cd03801">
    <property type="entry name" value="GT4_PimA-like"/>
    <property type="match status" value="1"/>
</dbReference>
<dbReference type="AlphaFoldDB" id="V5FCU6"/>
<name>V5FCU6_9VIBR</name>
<evidence type="ECO:0000313" key="4">
    <source>
        <dbReference type="Proteomes" id="UP000017800"/>
    </source>
</evidence>
<dbReference type="Proteomes" id="UP000017800">
    <property type="component" value="Unassembled WGS sequence"/>
</dbReference>
<keyword evidence="4" id="KW-1185">Reference proteome</keyword>
<evidence type="ECO:0000259" key="2">
    <source>
        <dbReference type="Pfam" id="PF13439"/>
    </source>
</evidence>
<protein>
    <submittedName>
        <fullName evidence="3">Putative glycosyltransferase</fullName>
    </submittedName>
</protein>
<dbReference type="GO" id="GO:0016757">
    <property type="term" value="F:glycosyltransferase activity"/>
    <property type="evidence" value="ECO:0007669"/>
    <property type="project" value="InterPro"/>
</dbReference>
<gene>
    <name evidence="3" type="ORF">VHA01S_019_00250</name>
</gene>
<accession>V5FCU6</accession>
<dbReference type="Pfam" id="PF13439">
    <property type="entry name" value="Glyco_transf_4"/>
    <property type="match status" value="1"/>
</dbReference>
<dbReference type="RefSeq" id="WP_023403715.1">
    <property type="nucleotide sequence ID" value="NZ_BAUJ01000019.1"/>
</dbReference>
<dbReference type="Gene3D" id="3.40.50.2000">
    <property type="entry name" value="Glycogen Phosphorylase B"/>
    <property type="match status" value="2"/>
</dbReference>
<sequence length="367" mass="40599">MICKPANNPTTPNEVWLLLDSFTFGGIETHVIELARGIADFNVPVKVVLLSQFSTPSAIVAKLEQASIAFHYLADLTRPKNLASQPNVTKAPSNHSIAQQCWQLRRAIKKHQPMAIHAHGYKASIISKLAVKTVPGLTQQITTYHAGEVPSGKVRLYDALDRYSSPLSKHSLCVSPQIQARLPVKSHCLNNFVGMQSAIKSQGKQLAFVGRLSHEKGPDSFLDLAMLHPEHSFYVYGDGPMQEELAQRALHNVHLLGFSNDMHQCWQNIGLLIITSRFEGLPMTALEAMSRGIPVLALNVGALEKLIDQASNGWVVDDITALSQCLQQWFEMTTPEKEHMANNAINTIEQHYSTQAVVPKILSLYQS</sequence>
<dbReference type="OrthoDB" id="9768937at2"/>
<dbReference type="InterPro" id="IPR028098">
    <property type="entry name" value="Glyco_trans_4-like_N"/>
</dbReference>
<evidence type="ECO:0000313" key="3">
    <source>
        <dbReference type="EMBL" id="GAD89348.1"/>
    </source>
</evidence>
<dbReference type="SUPFAM" id="SSF53756">
    <property type="entry name" value="UDP-Glycosyltransferase/glycogen phosphorylase"/>
    <property type="match status" value="1"/>
</dbReference>
<dbReference type="eggNOG" id="COG0438">
    <property type="taxonomic scope" value="Bacteria"/>
</dbReference>
<dbReference type="SMR" id="V5FCU6"/>
<organism evidence="3 4">
    <name type="scientific">Vibrio halioticoli NBRC 102217</name>
    <dbReference type="NCBI Taxonomy" id="1219072"/>
    <lineage>
        <taxon>Bacteria</taxon>
        <taxon>Pseudomonadati</taxon>
        <taxon>Pseudomonadota</taxon>
        <taxon>Gammaproteobacteria</taxon>
        <taxon>Vibrionales</taxon>
        <taxon>Vibrionaceae</taxon>
        <taxon>Vibrio</taxon>
    </lineage>
</organism>
<comment type="caution">
    <text evidence="3">The sequence shown here is derived from an EMBL/GenBank/DDBJ whole genome shotgun (WGS) entry which is preliminary data.</text>
</comment>
<feature type="domain" description="Glycosyl transferase family 1" evidence="1">
    <location>
        <begin position="197"/>
        <end position="345"/>
    </location>
</feature>
<dbReference type="GO" id="GO:1901135">
    <property type="term" value="P:carbohydrate derivative metabolic process"/>
    <property type="evidence" value="ECO:0007669"/>
    <property type="project" value="UniProtKB-ARBA"/>
</dbReference>
<proteinExistence type="predicted"/>
<dbReference type="PANTHER" id="PTHR12526:SF638">
    <property type="entry name" value="SPORE COAT PROTEIN SA"/>
    <property type="match status" value="1"/>
</dbReference>
<reference evidence="3 4" key="2">
    <citation type="submission" date="2013-11" db="EMBL/GenBank/DDBJ databases">
        <title>Whole genome shotgun sequence of Vibrio halioticoli NBRC 102217.</title>
        <authorList>
            <person name="Isaki S."/>
            <person name="Kimura A."/>
            <person name="Ohji S."/>
            <person name="Hosoyama A."/>
            <person name="Fujita N."/>
            <person name="Hashimoto M."/>
            <person name="Hosoyama Y."/>
            <person name="Yamazoe A."/>
        </authorList>
    </citation>
    <scope>NUCLEOTIDE SEQUENCE [LARGE SCALE GENOMIC DNA]</scope>
    <source>
        <strain evidence="3 4">NBRC 102217</strain>
    </source>
</reference>
<reference evidence="3 4" key="1">
    <citation type="submission" date="2013-10" db="EMBL/GenBank/DDBJ databases">
        <authorList>
            <person name="Ichikawa N."/>
            <person name="Kimura A."/>
            <person name="Ohji S."/>
            <person name="Hosoyama A."/>
            <person name="Fujita N."/>
        </authorList>
    </citation>
    <scope>NUCLEOTIDE SEQUENCE [LARGE SCALE GENOMIC DNA]</scope>
    <source>
        <strain evidence="3 4">NBRC 102217</strain>
    </source>
</reference>
<dbReference type="Pfam" id="PF00534">
    <property type="entry name" value="Glycos_transf_1"/>
    <property type="match status" value="1"/>
</dbReference>
<dbReference type="InterPro" id="IPR001296">
    <property type="entry name" value="Glyco_trans_1"/>
</dbReference>
<dbReference type="PANTHER" id="PTHR12526">
    <property type="entry name" value="GLYCOSYLTRANSFERASE"/>
    <property type="match status" value="1"/>
</dbReference>
<keyword evidence="3" id="KW-0808">Transferase</keyword>
<feature type="domain" description="Glycosyltransferase subfamily 4-like N-terminal" evidence="2">
    <location>
        <begin position="24"/>
        <end position="182"/>
    </location>
</feature>